<keyword evidence="2" id="KW-1185">Reference proteome</keyword>
<dbReference type="OrthoDB" id="466398at2"/>
<dbReference type="Gene3D" id="3.30.2310.20">
    <property type="entry name" value="RelE-like"/>
    <property type="match status" value="1"/>
</dbReference>
<gene>
    <name evidence="1" type="ORF">QH73_0008475</name>
</gene>
<proteinExistence type="predicted"/>
<accession>A0A9X5I3P1</accession>
<evidence type="ECO:0000313" key="2">
    <source>
        <dbReference type="Proteomes" id="UP000031532"/>
    </source>
</evidence>
<comment type="caution">
    <text evidence="1">The sequence shown here is derived from an EMBL/GenBank/DDBJ whole genome shotgun (WGS) entry which is preliminary data.</text>
</comment>
<sequence length="127" mass="14688">MAGSTPFSIEDSENFNRSFKKLAKAHKTTNGFVECVDKILEDLIEDQYPTNSRNEPLPGKIHLPEEWTFHKLEFKVSKGASGQIRLMYLVNTTTYIIKLVWIYSHEQFAKRPADQDLKNVIRDILDS</sequence>
<dbReference type="RefSeq" id="WP_039716768.1">
    <property type="nucleotide sequence ID" value="NZ_JTJC03000002.1"/>
</dbReference>
<dbReference type="EMBL" id="JTJC03000002">
    <property type="protein sequence ID" value="NHC34693.1"/>
    <property type="molecule type" value="Genomic_DNA"/>
</dbReference>
<reference evidence="1 2" key="1">
    <citation type="journal article" date="2015" name="Genome Announc.">
        <title>Draft Genome Sequence of the Terrestrial Cyanobacterium Scytonema millei VB511283, Isolated from Eastern India.</title>
        <authorList>
            <person name="Sen D."/>
            <person name="Chandrababunaidu M.M."/>
            <person name="Singh D."/>
            <person name="Sanghi N."/>
            <person name="Ghorai A."/>
            <person name="Mishra G.P."/>
            <person name="Madduluri M."/>
            <person name="Adhikary S.P."/>
            <person name="Tripathy S."/>
        </authorList>
    </citation>
    <scope>NUCLEOTIDE SEQUENCE [LARGE SCALE GENOMIC DNA]</scope>
    <source>
        <strain evidence="1 2">VB511283</strain>
    </source>
</reference>
<dbReference type="Proteomes" id="UP000031532">
    <property type="component" value="Unassembled WGS sequence"/>
</dbReference>
<evidence type="ECO:0000313" key="1">
    <source>
        <dbReference type="EMBL" id="NHC34693.1"/>
    </source>
</evidence>
<dbReference type="InterPro" id="IPR035093">
    <property type="entry name" value="RelE/ParE_toxin_dom_sf"/>
</dbReference>
<dbReference type="AlphaFoldDB" id="A0A9X5I3P1"/>
<name>A0A9X5I3P1_9CYAN</name>
<organism evidence="1 2">
    <name type="scientific">Scytonema millei VB511283</name>
    <dbReference type="NCBI Taxonomy" id="1245923"/>
    <lineage>
        <taxon>Bacteria</taxon>
        <taxon>Bacillati</taxon>
        <taxon>Cyanobacteriota</taxon>
        <taxon>Cyanophyceae</taxon>
        <taxon>Nostocales</taxon>
        <taxon>Scytonemataceae</taxon>
        <taxon>Scytonema</taxon>
    </lineage>
</organism>
<protein>
    <submittedName>
        <fullName evidence="1">Uncharacterized protein</fullName>
    </submittedName>
</protein>